<reference evidence="1 2" key="1">
    <citation type="journal article" date="2023" name="Plants (Basel)">
        <title>Bridging the Gap: Combining Genomics and Transcriptomics Approaches to Understand Stylosanthes scabra, an Orphan Legume from the Brazilian Caatinga.</title>
        <authorList>
            <person name="Ferreira-Neto J.R.C."/>
            <person name="da Silva M.D."/>
            <person name="Binneck E."/>
            <person name="de Melo N.F."/>
            <person name="da Silva R.H."/>
            <person name="de Melo A.L.T.M."/>
            <person name="Pandolfi V."/>
            <person name="Bustamante F.O."/>
            <person name="Brasileiro-Vidal A.C."/>
            <person name="Benko-Iseppon A.M."/>
        </authorList>
    </citation>
    <scope>NUCLEOTIDE SEQUENCE [LARGE SCALE GENOMIC DNA]</scope>
    <source>
        <tissue evidence="1">Leaves</tissue>
    </source>
</reference>
<dbReference type="Proteomes" id="UP001341840">
    <property type="component" value="Unassembled WGS sequence"/>
</dbReference>
<organism evidence="1 2">
    <name type="scientific">Stylosanthes scabra</name>
    <dbReference type="NCBI Taxonomy" id="79078"/>
    <lineage>
        <taxon>Eukaryota</taxon>
        <taxon>Viridiplantae</taxon>
        <taxon>Streptophyta</taxon>
        <taxon>Embryophyta</taxon>
        <taxon>Tracheophyta</taxon>
        <taxon>Spermatophyta</taxon>
        <taxon>Magnoliopsida</taxon>
        <taxon>eudicotyledons</taxon>
        <taxon>Gunneridae</taxon>
        <taxon>Pentapetalae</taxon>
        <taxon>rosids</taxon>
        <taxon>fabids</taxon>
        <taxon>Fabales</taxon>
        <taxon>Fabaceae</taxon>
        <taxon>Papilionoideae</taxon>
        <taxon>50 kb inversion clade</taxon>
        <taxon>dalbergioids sensu lato</taxon>
        <taxon>Dalbergieae</taxon>
        <taxon>Pterocarpus clade</taxon>
        <taxon>Stylosanthes</taxon>
    </lineage>
</organism>
<name>A0ABU6WYI4_9FABA</name>
<proteinExistence type="predicted"/>
<keyword evidence="2" id="KW-1185">Reference proteome</keyword>
<evidence type="ECO:0000313" key="2">
    <source>
        <dbReference type="Proteomes" id="UP001341840"/>
    </source>
</evidence>
<accession>A0ABU6WYI4</accession>
<evidence type="ECO:0000313" key="1">
    <source>
        <dbReference type="EMBL" id="MED6189380.1"/>
    </source>
</evidence>
<dbReference type="EMBL" id="JASCZI010183432">
    <property type="protein sequence ID" value="MED6189380.1"/>
    <property type="molecule type" value="Genomic_DNA"/>
</dbReference>
<gene>
    <name evidence="1" type="ORF">PIB30_095506</name>
</gene>
<sequence>MTIFPSRSRERRGNPRSILFVTSKRPSIRPSLTVIDQWLTGIDWSRLVDRLTKGVGWTIDQFNQVNRSEPGLNCPRNLKASPNLEAGSWTDVFDDRIVALLKNKTLLKTNYRKSPRLGIRSDLNPGPLFRAGPAS</sequence>
<comment type="caution">
    <text evidence="1">The sequence shown here is derived from an EMBL/GenBank/DDBJ whole genome shotgun (WGS) entry which is preliminary data.</text>
</comment>
<protein>
    <submittedName>
        <fullName evidence="1">Uncharacterized protein</fullName>
    </submittedName>
</protein>